<organism evidence="1 2">
    <name type="scientific">Lithospermum erythrorhizon</name>
    <name type="common">Purple gromwell</name>
    <name type="synonym">Lithospermum officinale var. erythrorhizon</name>
    <dbReference type="NCBI Taxonomy" id="34254"/>
    <lineage>
        <taxon>Eukaryota</taxon>
        <taxon>Viridiplantae</taxon>
        <taxon>Streptophyta</taxon>
        <taxon>Embryophyta</taxon>
        <taxon>Tracheophyta</taxon>
        <taxon>Spermatophyta</taxon>
        <taxon>Magnoliopsida</taxon>
        <taxon>eudicotyledons</taxon>
        <taxon>Gunneridae</taxon>
        <taxon>Pentapetalae</taxon>
        <taxon>asterids</taxon>
        <taxon>lamiids</taxon>
        <taxon>Boraginales</taxon>
        <taxon>Boraginaceae</taxon>
        <taxon>Boraginoideae</taxon>
        <taxon>Lithospermeae</taxon>
        <taxon>Lithospermum</taxon>
    </lineage>
</organism>
<proteinExistence type="predicted"/>
<dbReference type="AlphaFoldDB" id="A0AAV3PP53"/>
<gene>
    <name evidence="1" type="ORF">LIER_11745</name>
</gene>
<sequence>MNSQITSHVLTSFCVPFKCLHHPRVEEHCRYWNKRTVSDESHSSLQACNEIDHHKFFNPASLSLLLVIFSEEQ</sequence>
<evidence type="ECO:0000313" key="2">
    <source>
        <dbReference type="Proteomes" id="UP001454036"/>
    </source>
</evidence>
<keyword evidence="2" id="KW-1185">Reference proteome</keyword>
<accession>A0AAV3PP53</accession>
<reference evidence="1 2" key="1">
    <citation type="submission" date="2024-01" db="EMBL/GenBank/DDBJ databases">
        <title>The complete chloroplast genome sequence of Lithospermum erythrorhizon: insights into the phylogenetic relationship among Boraginaceae species and the maternal lineages of purple gromwells.</title>
        <authorList>
            <person name="Okada T."/>
            <person name="Watanabe K."/>
        </authorList>
    </citation>
    <scope>NUCLEOTIDE SEQUENCE [LARGE SCALE GENOMIC DNA]</scope>
</reference>
<name>A0AAV3PP53_LITER</name>
<comment type="caution">
    <text evidence="1">The sequence shown here is derived from an EMBL/GenBank/DDBJ whole genome shotgun (WGS) entry which is preliminary data.</text>
</comment>
<dbReference type="EMBL" id="BAABME010002197">
    <property type="protein sequence ID" value="GAA0153529.1"/>
    <property type="molecule type" value="Genomic_DNA"/>
</dbReference>
<evidence type="ECO:0000313" key="1">
    <source>
        <dbReference type="EMBL" id="GAA0153529.1"/>
    </source>
</evidence>
<protein>
    <submittedName>
        <fullName evidence="1">Uncharacterized protein</fullName>
    </submittedName>
</protein>
<dbReference type="Proteomes" id="UP001454036">
    <property type="component" value="Unassembled WGS sequence"/>
</dbReference>